<evidence type="ECO:0000256" key="1">
    <source>
        <dbReference type="SAM" id="MobiDB-lite"/>
    </source>
</evidence>
<dbReference type="Ensembl" id="ENSGACT00000009157.1">
    <property type="protein sequence ID" value="ENSGACP00000009137.1"/>
    <property type="gene ID" value="ENSGACG00000006895.1"/>
</dbReference>
<dbReference type="AlphaFoldDB" id="G3NUW8"/>
<dbReference type="InParanoid" id="G3NUW8"/>
<protein>
    <submittedName>
        <fullName evidence="2">Uncharacterized protein</fullName>
    </submittedName>
</protein>
<evidence type="ECO:0000313" key="2">
    <source>
        <dbReference type="Ensembl" id="ENSGACP00000009137.1"/>
    </source>
</evidence>
<dbReference type="Bgee" id="ENSGACG00000006895">
    <property type="expression patterns" value="Expressed in intestinal epithelial cell and 2 other cell types or tissues"/>
</dbReference>
<feature type="region of interest" description="Disordered" evidence="1">
    <location>
        <begin position="85"/>
        <end position="118"/>
    </location>
</feature>
<organism evidence="2">
    <name type="scientific">Gasterosteus aculeatus</name>
    <name type="common">Three-spined stickleback</name>
    <dbReference type="NCBI Taxonomy" id="69293"/>
    <lineage>
        <taxon>Eukaryota</taxon>
        <taxon>Metazoa</taxon>
        <taxon>Chordata</taxon>
        <taxon>Craniata</taxon>
        <taxon>Vertebrata</taxon>
        <taxon>Euteleostomi</taxon>
        <taxon>Actinopterygii</taxon>
        <taxon>Neopterygii</taxon>
        <taxon>Teleostei</taxon>
        <taxon>Neoteleostei</taxon>
        <taxon>Acanthomorphata</taxon>
        <taxon>Eupercaria</taxon>
        <taxon>Perciformes</taxon>
        <taxon>Cottioidei</taxon>
        <taxon>Gasterosteales</taxon>
        <taxon>Gasterosteidae</taxon>
        <taxon>Gasterosteus</taxon>
    </lineage>
</organism>
<sequence>MSVSMAETDGRSFENPGYAQPVAMETVATHFAPDEPNKVNISNPLYTEDEPTRSANKPVTVNEESFQNPAYGSDLEDVVITSTQAAASGTRVSEPIRGDTFASFQNPTYMEDAPDSEI</sequence>
<proteinExistence type="predicted"/>
<feature type="region of interest" description="Disordered" evidence="1">
    <location>
        <begin position="24"/>
        <end position="69"/>
    </location>
</feature>
<name>G3NUW8_GASAC</name>
<reference evidence="2" key="1">
    <citation type="submission" date="2006-01" db="EMBL/GenBank/DDBJ databases">
        <authorList>
            <person name="Lindblad-Toh K."/>
            <person name="Mauceli E."/>
            <person name="Grabherr M."/>
            <person name="Chang J.L."/>
            <person name="Lander E.S."/>
        </authorList>
    </citation>
    <scope>NUCLEOTIDE SEQUENCE [LARGE SCALE GENOMIC DNA]</scope>
</reference>
<accession>G3NUW8</accession>
<feature type="compositionally biased region" description="Polar residues" evidence="1">
    <location>
        <begin position="53"/>
        <end position="69"/>
    </location>
</feature>
<reference evidence="2" key="2">
    <citation type="submission" date="2024-04" db="UniProtKB">
        <authorList>
            <consortium name="Ensembl"/>
        </authorList>
    </citation>
    <scope>IDENTIFICATION</scope>
</reference>